<gene>
    <name evidence="1" type="ORF">GCM10009017_18730</name>
    <name evidence="2" type="ORF">J2752_002034</name>
</gene>
<keyword evidence="3" id="KW-1185">Reference proteome</keyword>
<dbReference type="EMBL" id="JAGGKO010000003">
    <property type="protein sequence ID" value="MBP1955122.1"/>
    <property type="molecule type" value="Genomic_DNA"/>
</dbReference>
<dbReference type="InterPro" id="IPR055685">
    <property type="entry name" value="DUF7261"/>
</dbReference>
<protein>
    <submittedName>
        <fullName evidence="1">Uncharacterized protein</fullName>
    </submittedName>
</protein>
<dbReference type="AlphaFoldDB" id="A0A830G076"/>
<dbReference type="OrthoDB" id="307144at2157"/>
<reference evidence="2" key="3">
    <citation type="submission" date="2021-03" db="EMBL/GenBank/DDBJ databases">
        <title>Genomic Encyclopedia of Type Strains, Phase IV (KMG-IV): sequencing the most valuable type-strain genomes for metagenomic binning, comparative biology and taxonomic classification.</title>
        <authorList>
            <person name="Goeker M."/>
        </authorList>
    </citation>
    <scope>NUCLEOTIDE SEQUENCE</scope>
    <source>
        <strain evidence="2">DSM 22443</strain>
    </source>
</reference>
<name>A0A830G076_9EURY</name>
<evidence type="ECO:0000313" key="2">
    <source>
        <dbReference type="EMBL" id="MBP1955122.1"/>
    </source>
</evidence>
<dbReference type="Proteomes" id="UP000765891">
    <property type="component" value="Unassembled WGS sequence"/>
</dbReference>
<proteinExistence type="predicted"/>
<organism evidence="1 3">
    <name type="scientific">Halarchaeum rubridurum</name>
    <dbReference type="NCBI Taxonomy" id="489911"/>
    <lineage>
        <taxon>Archaea</taxon>
        <taxon>Methanobacteriati</taxon>
        <taxon>Methanobacteriota</taxon>
        <taxon>Stenosarchaea group</taxon>
        <taxon>Halobacteria</taxon>
        <taxon>Halobacteriales</taxon>
        <taxon>Halobacteriaceae</taxon>
    </lineage>
</organism>
<reference evidence="1" key="1">
    <citation type="journal article" date="2014" name="Int. J. Syst. Evol. Microbiol.">
        <title>Complete genome sequence of Corynebacterium casei LMG S-19264T (=DSM 44701T), isolated from a smear-ripened cheese.</title>
        <authorList>
            <consortium name="US DOE Joint Genome Institute (JGI-PGF)"/>
            <person name="Walter F."/>
            <person name="Albersmeier A."/>
            <person name="Kalinowski J."/>
            <person name="Ruckert C."/>
        </authorList>
    </citation>
    <scope>NUCLEOTIDE SEQUENCE</scope>
    <source>
        <strain evidence="1">JCM 16108</strain>
    </source>
</reference>
<reference evidence="1" key="2">
    <citation type="submission" date="2020-09" db="EMBL/GenBank/DDBJ databases">
        <authorList>
            <person name="Sun Q."/>
            <person name="Ohkuma M."/>
        </authorList>
    </citation>
    <scope>NUCLEOTIDE SEQUENCE</scope>
    <source>
        <strain evidence="1">JCM 16108</strain>
    </source>
</reference>
<dbReference type="RefSeq" id="WP_188872250.1">
    <property type="nucleotide sequence ID" value="NZ_BMOO01000004.1"/>
</dbReference>
<comment type="caution">
    <text evidence="1">The sequence shown here is derived from an EMBL/GenBank/DDBJ whole genome shotgun (WGS) entry which is preliminary data.</text>
</comment>
<evidence type="ECO:0000313" key="3">
    <source>
        <dbReference type="Proteomes" id="UP000614609"/>
    </source>
</evidence>
<dbReference type="Proteomes" id="UP000614609">
    <property type="component" value="Unassembled WGS sequence"/>
</dbReference>
<dbReference type="Pfam" id="PF23922">
    <property type="entry name" value="DUF7261"/>
    <property type="match status" value="1"/>
</dbReference>
<accession>A0A830G076</accession>
<evidence type="ECO:0000313" key="1">
    <source>
        <dbReference type="EMBL" id="GGM68779.1"/>
    </source>
</evidence>
<sequence length="180" mass="18250">MSGRERGGRGERGQLVLVAAVVIALAFVPALAAVLQFGYAGDADAMAARDGTATATVAALDPAVDTARPGLAANYTWTERTAAVAAYRNALDANVARVENASVGGGRVVLAATNASAATRWAAESCPSGRGRVFGPCEAVDGVVVQERANETHVVAVAFDVTVVGEGSETHLTVAVKRAT</sequence>
<dbReference type="EMBL" id="BMOO01000004">
    <property type="protein sequence ID" value="GGM68779.1"/>
    <property type="molecule type" value="Genomic_DNA"/>
</dbReference>